<name>A0A7C3SLN0_9BACT</name>
<proteinExistence type="inferred from homology"/>
<dbReference type="Pfam" id="PF00582">
    <property type="entry name" value="Usp"/>
    <property type="match status" value="2"/>
</dbReference>
<dbReference type="CDD" id="cd00293">
    <property type="entry name" value="USP-like"/>
    <property type="match status" value="2"/>
</dbReference>
<comment type="caution">
    <text evidence="3">The sequence shown here is derived from an EMBL/GenBank/DDBJ whole genome shotgun (WGS) entry which is preliminary data.</text>
</comment>
<evidence type="ECO:0000313" key="3">
    <source>
        <dbReference type="EMBL" id="HGB15078.1"/>
    </source>
</evidence>
<sequence length="282" mass="30491">MEKLLCPTKLEKLLACTDGSPDSEEAVKAALALANACNSKVYLMEVIEELPLDPELFPLQEAVVQRERQALEYLDSWKVEAHKLGVSLETRVVLSETPFTGIIGAAQEIQPDLIVMGRHGGSRLYRLFMGNVTARVIIHSPFNVLVVPKDVSLDFKEIMIASDGSPASYAAWEEAVKFAQRLGSRLIAISVAVSEQEMPVAQGVIDKLKSDAARAGLKLEALVRSGRPYEAILQAATERKVDLLVMGALGLSGLKAFLLGSVTERVIAGAPCAVLVVKEAFH</sequence>
<dbReference type="PANTHER" id="PTHR46268:SF6">
    <property type="entry name" value="UNIVERSAL STRESS PROTEIN UP12"/>
    <property type="match status" value="1"/>
</dbReference>
<accession>A0A7C3SLN0</accession>
<feature type="domain" description="UspA" evidence="2">
    <location>
        <begin position="155"/>
        <end position="278"/>
    </location>
</feature>
<dbReference type="InterPro" id="IPR014729">
    <property type="entry name" value="Rossmann-like_a/b/a_fold"/>
</dbReference>
<comment type="similarity">
    <text evidence="1">Belongs to the universal stress protein A family.</text>
</comment>
<dbReference type="AlphaFoldDB" id="A0A7C3SLN0"/>
<dbReference type="SUPFAM" id="SSF52402">
    <property type="entry name" value="Adenine nucleotide alpha hydrolases-like"/>
    <property type="match status" value="2"/>
</dbReference>
<feature type="domain" description="UspA" evidence="2">
    <location>
        <begin position="11"/>
        <end position="148"/>
    </location>
</feature>
<evidence type="ECO:0000256" key="1">
    <source>
        <dbReference type="ARBA" id="ARBA00008791"/>
    </source>
</evidence>
<reference evidence="3" key="1">
    <citation type="journal article" date="2020" name="mSystems">
        <title>Genome- and Community-Level Interaction Insights into Carbon Utilization and Element Cycling Functions of Hydrothermarchaeota in Hydrothermal Sediment.</title>
        <authorList>
            <person name="Zhou Z."/>
            <person name="Liu Y."/>
            <person name="Xu W."/>
            <person name="Pan J."/>
            <person name="Luo Z.H."/>
            <person name="Li M."/>
        </authorList>
    </citation>
    <scope>NUCLEOTIDE SEQUENCE [LARGE SCALE GENOMIC DNA]</scope>
    <source>
        <strain evidence="3">SpSt-776</strain>
    </source>
</reference>
<gene>
    <name evidence="3" type="ORF">ENV62_07580</name>
</gene>
<dbReference type="InterPro" id="IPR006015">
    <property type="entry name" value="Universal_stress_UspA"/>
</dbReference>
<dbReference type="InterPro" id="IPR006016">
    <property type="entry name" value="UspA"/>
</dbReference>
<dbReference type="PRINTS" id="PR01438">
    <property type="entry name" value="UNVRSLSTRESS"/>
</dbReference>
<dbReference type="EMBL" id="DTHB01000049">
    <property type="protein sequence ID" value="HGB15078.1"/>
    <property type="molecule type" value="Genomic_DNA"/>
</dbReference>
<dbReference type="PANTHER" id="PTHR46268">
    <property type="entry name" value="STRESS RESPONSE PROTEIN NHAX"/>
    <property type="match status" value="1"/>
</dbReference>
<protein>
    <submittedName>
        <fullName evidence="3">Universal stress protein</fullName>
    </submittedName>
</protein>
<dbReference type="Gene3D" id="3.40.50.620">
    <property type="entry name" value="HUPs"/>
    <property type="match status" value="2"/>
</dbReference>
<evidence type="ECO:0000259" key="2">
    <source>
        <dbReference type="Pfam" id="PF00582"/>
    </source>
</evidence>
<organism evidence="3">
    <name type="scientific">Desulfobacca acetoxidans</name>
    <dbReference type="NCBI Taxonomy" id="60893"/>
    <lineage>
        <taxon>Bacteria</taxon>
        <taxon>Pseudomonadati</taxon>
        <taxon>Thermodesulfobacteriota</taxon>
        <taxon>Desulfobaccia</taxon>
        <taxon>Desulfobaccales</taxon>
        <taxon>Desulfobaccaceae</taxon>
        <taxon>Desulfobacca</taxon>
    </lineage>
</organism>